<name>T0MLI1_9MICR</name>
<evidence type="ECO:0000313" key="2">
    <source>
        <dbReference type="Proteomes" id="UP000053780"/>
    </source>
</evidence>
<proteinExistence type="predicted"/>
<organism evidence="1 2">
    <name type="scientific">Vairimorpha apis BRL 01</name>
    <dbReference type="NCBI Taxonomy" id="1037528"/>
    <lineage>
        <taxon>Eukaryota</taxon>
        <taxon>Fungi</taxon>
        <taxon>Fungi incertae sedis</taxon>
        <taxon>Microsporidia</taxon>
        <taxon>Nosematidae</taxon>
        <taxon>Vairimorpha</taxon>
    </lineage>
</organism>
<dbReference type="VEuPathDB" id="MicrosporidiaDB:NAPIS_ORF00501"/>
<gene>
    <name evidence="1" type="ORF">NAPIS_ORF00501</name>
</gene>
<dbReference type="HOGENOM" id="CLU_573756_0_0_1"/>
<dbReference type="Proteomes" id="UP000053780">
    <property type="component" value="Unassembled WGS sequence"/>
</dbReference>
<protein>
    <submittedName>
        <fullName evidence="1">Uncharacterized protein</fullName>
    </submittedName>
</protein>
<sequence length="476" mass="55482">MKLEKTAKTFACEAYIEEHKITEGPPVLSQWYIAFNEISNVRCGLSSNPGDLSRIEGIMLKLENEKKRYQQMSRMDHVSHYNIQRDPNEMYKPHGGYYPPSHYSPHNDHHQMYMDPRKQIEMRNMGMHGRMRYEDQNFNRFDLDQKTISPKMFDQSPKMYDQSPKIYDRSPKIYEPPTKIYENSSEDKPFILREISTFKLSDKKILSSVLSKEHNILFNVFENKSIGSFNCSAMKNECIVETNGKQISSLKLKDTPDFIWIVASFDTNELMVIRYLIKEIKFEMAGYLRGHAENIICFDISDSIFSLDASGYLRKWNFKGICQKEEMLSGNLQKMYLFSENCLILSDTSRTYLYDFEMNMETTEISKGILLSLKKHDSFYILIFREKVAIYDKGLNKVKVLSVPSNSIKTACLVGFDIFVGSSHILWFETNGRLNKINVNENNEIVAAENISKYKLNHMIVLTDSGECKIFVKCFE</sequence>
<keyword evidence="2" id="KW-1185">Reference proteome</keyword>
<dbReference type="OrthoDB" id="14421at2759"/>
<dbReference type="AlphaFoldDB" id="T0MLI1"/>
<evidence type="ECO:0000313" key="1">
    <source>
        <dbReference type="EMBL" id="EQB61920.1"/>
    </source>
</evidence>
<accession>T0MLI1</accession>
<reference evidence="1 2" key="1">
    <citation type="journal article" date="2013" name="BMC Genomics">
        <title>Genome sequencing and comparative genomics of honey bee microsporidia, Nosema apis reveal novel insights into host-parasite interactions.</title>
        <authorList>
            <person name="Chen Yp."/>
            <person name="Pettis J.S."/>
            <person name="Zhao Y."/>
            <person name="Liu X."/>
            <person name="Tallon L.J."/>
            <person name="Sadzewicz L.D."/>
            <person name="Li R."/>
            <person name="Zheng H."/>
            <person name="Huang S."/>
            <person name="Zhang X."/>
            <person name="Hamilton M.C."/>
            <person name="Pernal S.F."/>
            <person name="Melathopoulos A.P."/>
            <person name="Yan X."/>
            <person name="Evans J.D."/>
        </authorList>
    </citation>
    <scope>NUCLEOTIDE SEQUENCE [LARGE SCALE GENOMIC DNA]</scope>
    <source>
        <strain evidence="1 2">BRL 01</strain>
    </source>
</reference>
<dbReference type="InterPro" id="IPR036322">
    <property type="entry name" value="WD40_repeat_dom_sf"/>
</dbReference>
<dbReference type="EMBL" id="KE647063">
    <property type="protein sequence ID" value="EQB61920.1"/>
    <property type="molecule type" value="Genomic_DNA"/>
</dbReference>
<dbReference type="SUPFAM" id="SSF50978">
    <property type="entry name" value="WD40 repeat-like"/>
    <property type="match status" value="1"/>
</dbReference>